<evidence type="ECO:0008006" key="4">
    <source>
        <dbReference type="Google" id="ProtNLM"/>
    </source>
</evidence>
<accession>A0A1U7H1I4</accession>
<dbReference type="Proteomes" id="UP000186391">
    <property type="component" value="Unassembled WGS sequence"/>
</dbReference>
<sequence>MITITLCGELADICTEQITVAVSSVAEAIAALRANFPGFATYLYEAAQRGVSYQIKVGRQEVDDTQLYSPISKSVNTIRITPVIAGAGTVGRIIGGVALLGLGLTGVGFLGISATTLALTGGAMLLGGISSLFGRQESPDAKESKKSLTFGGPSTTTKEGGRVPIIYGVVIAGLYVVSAKIVTYLTK</sequence>
<feature type="transmembrane region" description="Helical" evidence="1">
    <location>
        <begin position="83"/>
        <end position="104"/>
    </location>
</feature>
<evidence type="ECO:0000256" key="1">
    <source>
        <dbReference type="SAM" id="Phobius"/>
    </source>
</evidence>
<keyword evidence="1" id="KW-1133">Transmembrane helix</keyword>
<dbReference type="RefSeq" id="WP_073555458.1">
    <property type="nucleotide sequence ID" value="NZ_MRCA01000003.1"/>
</dbReference>
<organism evidence="2 3">
    <name type="scientific">Fischerella major NIES-592</name>
    <dbReference type="NCBI Taxonomy" id="210994"/>
    <lineage>
        <taxon>Bacteria</taxon>
        <taxon>Bacillati</taxon>
        <taxon>Cyanobacteriota</taxon>
        <taxon>Cyanophyceae</taxon>
        <taxon>Nostocales</taxon>
        <taxon>Hapalosiphonaceae</taxon>
        <taxon>Fischerella</taxon>
    </lineage>
</organism>
<proteinExistence type="predicted"/>
<protein>
    <recommendedName>
        <fullName evidence="4">Tail assembly protein</fullName>
    </recommendedName>
</protein>
<comment type="caution">
    <text evidence="2">The sequence shown here is derived from an EMBL/GenBank/DDBJ whole genome shotgun (WGS) entry which is preliminary data.</text>
</comment>
<gene>
    <name evidence="2" type="ORF">NIES592_08270</name>
</gene>
<keyword evidence="1" id="KW-0472">Membrane</keyword>
<keyword evidence="3" id="KW-1185">Reference proteome</keyword>
<dbReference type="OrthoDB" id="5617695at2"/>
<dbReference type="EMBL" id="MRCA01000003">
    <property type="protein sequence ID" value="OKH14862.1"/>
    <property type="molecule type" value="Genomic_DNA"/>
</dbReference>
<reference evidence="2 3" key="1">
    <citation type="submission" date="2016-11" db="EMBL/GenBank/DDBJ databases">
        <title>Draft Genome Sequences of Nine Cyanobacterial Strains from Diverse Habitats.</title>
        <authorList>
            <person name="Zhu T."/>
            <person name="Hou S."/>
            <person name="Lu X."/>
            <person name="Hess W.R."/>
        </authorList>
    </citation>
    <scope>NUCLEOTIDE SEQUENCE [LARGE SCALE GENOMIC DNA]</scope>
    <source>
        <strain evidence="2 3">NIES-592</strain>
    </source>
</reference>
<keyword evidence="1" id="KW-0812">Transmembrane</keyword>
<name>A0A1U7H1I4_9CYAN</name>
<feature type="transmembrane region" description="Helical" evidence="1">
    <location>
        <begin position="165"/>
        <end position="185"/>
    </location>
</feature>
<dbReference type="AlphaFoldDB" id="A0A1U7H1I4"/>
<evidence type="ECO:0000313" key="2">
    <source>
        <dbReference type="EMBL" id="OKH14862.1"/>
    </source>
</evidence>
<evidence type="ECO:0000313" key="3">
    <source>
        <dbReference type="Proteomes" id="UP000186391"/>
    </source>
</evidence>